<dbReference type="EMBL" id="MU007079">
    <property type="protein sequence ID" value="KAF2423625.1"/>
    <property type="molecule type" value="Genomic_DNA"/>
</dbReference>
<keyword evidence="3" id="KW-1185">Reference proteome</keyword>
<dbReference type="Proteomes" id="UP000800235">
    <property type="component" value="Unassembled WGS sequence"/>
</dbReference>
<dbReference type="OrthoDB" id="3886346at2759"/>
<feature type="region of interest" description="Disordered" evidence="1">
    <location>
        <begin position="45"/>
        <end position="67"/>
    </location>
</feature>
<name>A0A9P4NJN6_9PEZI</name>
<comment type="caution">
    <text evidence="2">The sequence shown here is derived from an EMBL/GenBank/DDBJ whole genome shotgun (WGS) entry which is preliminary data.</text>
</comment>
<protein>
    <submittedName>
        <fullName evidence="2">Uncharacterized protein</fullName>
    </submittedName>
</protein>
<evidence type="ECO:0000313" key="2">
    <source>
        <dbReference type="EMBL" id="KAF2423625.1"/>
    </source>
</evidence>
<feature type="compositionally biased region" description="Polar residues" evidence="1">
    <location>
        <begin position="45"/>
        <end position="56"/>
    </location>
</feature>
<organism evidence="2 3">
    <name type="scientific">Tothia fuscella</name>
    <dbReference type="NCBI Taxonomy" id="1048955"/>
    <lineage>
        <taxon>Eukaryota</taxon>
        <taxon>Fungi</taxon>
        <taxon>Dikarya</taxon>
        <taxon>Ascomycota</taxon>
        <taxon>Pezizomycotina</taxon>
        <taxon>Dothideomycetes</taxon>
        <taxon>Pleosporomycetidae</taxon>
        <taxon>Venturiales</taxon>
        <taxon>Cylindrosympodiaceae</taxon>
        <taxon>Tothia</taxon>
    </lineage>
</organism>
<sequence>MSESLRCFEYLVEAVPLWIKGLEELEQKVKDRHDEITRVAVPVSQQTVKRTGSNESIRPGQEERESSKIMDIVAAPQPNDIEHAQTTQQMHLESRHRKSASLLTTSSGPSKYRSRSSIIVYYDSAIQEAFEHIVRSIGIGRNHIRKARMAARMEALSGASTSYDNGQHNTNFRLPTRSPRNNGNDAGYGATLIQGLRPARGPPIGPDPTTAADGCFSGSANDICTLTDSALDKAQTLCERGAHQFLRDGNCDEETLGAKRCFEEVIVLSGKEVTEFRLLEEERSKIAAAEKQKAYEQQKRESIEAHPGLMIPNGAHIEVDDDEDDDDFDDSAITLPPFRMMTRT</sequence>
<feature type="region of interest" description="Disordered" evidence="1">
    <location>
        <begin position="160"/>
        <end position="183"/>
    </location>
</feature>
<feature type="region of interest" description="Disordered" evidence="1">
    <location>
        <begin position="85"/>
        <end position="111"/>
    </location>
</feature>
<gene>
    <name evidence="2" type="ORF">EJ08DRAFT_441447</name>
</gene>
<evidence type="ECO:0000313" key="3">
    <source>
        <dbReference type="Proteomes" id="UP000800235"/>
    </source>
</evidence>
<reference evidence="2" key="1">
    <citation type="journal article" date="2020" name="Stud. Mycol.">
        <title>101 Dothideomycetes genomes: a test case for predicting lifestyles and emergence of pathogens.</title>
        <authorList>
            <person name="Haridas S."/>
            <person name="Albert R."/>
            <person name="Binder M."/>
            <person name="Bloem J."/>
            <person name="Labutti K."/>
            <person name="Salamov A."/>
            <person name="Andreopoulos B."/>
            <person name="Baker S."/>
            <person name="Barry K."/>
            <person name="Bills G."/>
            <person name="Bluhm B."/>
            <person name="Cannon C."/>
            <person name="Castanera R."/>
            <person name="Culley D."/>
            <person name="Daum C."/>
            <person name="Ezra D."/>
            <person name="Gonzalez J."/>
            <person name="Henrissat B."/>
            <person name="Kuo A."/>
            <person name="Liang C."/>
            <person name="Lipzen A."/>
            <person name="Lutzoni F."/>
            <person name="Magnuson J."/>
            <person name="Mondo S."/>
            <person name="Nolan M."/>
            <person name="Ohm R."/>
            <person name="Pangilinan J."/>
            <person name="Park H.-J."/>
            <person name="Ramirez L."/>
            <person name="Alfaro M."/>
            <person name="Sun H."/>
            <person name="Tritt A."/>
            <person name="Yoshinaga Y."/>
            <person name="Zwiers L.-H."/>
            <person name="Turgeon B."/>
            <person name="Goodwin S."/>
            <person name="Spatafora J."/>
            <person name="Crous P."/>
            <person name="Grigoriev I."/>
        </authorList>
    </citation>
    <scope>NUCLEOTIDE SEQUENCE</scope>
    <source>
        <strain evidence="2">CBS 130266</strain>
    </source>
</reference>
<dbReference type="AlphaFoldDB" id="A0A9P4NJN6"/>
<accession>A0A9P4NJN6</accession>
<evidence type="ECO:0000256" key="1">
    <source>
        <dbReference type="SAM" id="MobiDB-lite"/>
    </source>
</evidence>
<proteinExistence type="predicted"/>